<keyword evidence="1" id="KW-1133">Transmembrane helix</keyword>
<dbReference type="EMBL" id="LACB01000484">
    <property type="protein sequence ID" value="KAJ9482969.1"/>
    <property type="molecule type" value="Genomic_DNA"/>
</dbReference>
<name>A0AAI9X4D5_PENTH</name>
<organism evidence="2 3">
    <name type="scientific">Penicillium thymicola</name>
    <dbReference type="NCBI Taxonomy" id="293382"/>
    <lineage>
        <taxon>Eukaryota</taxon>
        <taxon>Fungi</taxon>
        <taxon>Dikarya</taxon>
        <taxon>Ascomycota</taxon>
        <taxon>Pezizomycotina</taxon>
        <taxon>Eurotiomycetes</taxon>
        <taxon>Eurotiomycetidae</taxon>
        <taxon>Eurotiales</taxon>
        <taxon>Aspergillaceae</taxon>
        <taxon>Penicillium</taxon>
    </lineage>
</organism>
<proteinExistence type="predicted"/>
<dbReference type="AlphaFoldDB" id="A0AAI9X4D5"/>
<protein>
    <submittedName>
        <fullName evidence="2">Uncharacterized protein</fullName>
    </submittedName>
</protein>
<evidence type="ECO:0000313" key="2">
    <source>
        <dbReference type="EMBL" id="KAJ9482969.1"/>
    </source>
</evidence>
<keyword evidence="1" id="KW-0812">Transmembrane</keyword>
<sequence>MQGLDAWHGLLGATDLIKGLSRHWHGMTGFIDQIPIPDITSLYLLAAFSCDRENAGWMRMTVCKLMVVSVSVIMVIIILKLIQSAILSTTSNLQVSQTDI</sequence>
<gene>
    <name evidence="2" type="ORF">VN97_g10448</name>
</gene>
<evidence type="ECO:0000256" key="1">
    <source>
        <dbReference type="SAM" id="Phobius"/>
    </source>
</evidence>
<comment type="caution">
    <text evidence="2">The sequence shown here is derived from an EMBL/GenBank/DDBJ whole genome shotgun (WGS) entry which is preliminary data.</text>
</comment>
<reference evidence="2" key="2">
    <citation type="journal article" date="2016" name="Fungal Biol.">
        <title>Ochratoxin A production by Penicillium thymicola.</title>
        <authorList>
            <person name="Nguyen H.D.T."/>
            <person name="McMullin D.R."/>
            <person name="Ponomareva E."/>
            <person name="Riley R."/>
            <person name="Pomraning K.R."/>
            <person name="Baker S.E."/>
            <person name="Seifert K.A."/>
        </authorList>
    </citation>
    <scope>NUCLEOTIDE SEQUENCE</scope>
    <source>
        <strain evidence="2">DAOM 180753</strain>
    </source>
</reference>
<accession>A0AAI9X4D5</accession>
<evidence type="ECO:0000313" key="3">
    <source>
        <dbReference type="Proteomes" id="UP001227192"/>
    </source>
</evidence>
<dbReference type="Proteomes" id="UP001227192">
    <property type="component" value="Unassembled WGS sequence"/>
</dbReference>
<feature type="transmembrane region" description="Helical" evidence="1">
    <location>
        <begin position="62"/>
        <end position="82"/>
    </location>
</feature>
<keyword evidence="1" id="KW-0472">Membrane</keyword>
<keyword evidence="3" id="KW-1185">Reference proteome</keyword>
<reference evidence="2" key="1">
    <citation type="submission" date="2015-06" db="EMBL/GenBank/DDBJ databases">
        <authorList>
            <person name="Nguyen H."/>
        </authorList>
    </citation>
    <scope>NUCLEOTIDE SEQUENCE</scope>
    <source>
        <strain evidence="2">DAOM 180753</strain>
    </source>
</reference>